<dbReference type="EMBL" id="QRIN01000028">
    <property type="protein sequence ID" value="RHG65685.1"/>
    <property type="molecule type" value="Genomic_DNA"/>
</dbReference>
<evidence type="ECO:0000259" key="9">
    <source>
        <dbReference type="Pfam" id="PF13231"/>
    </source>
</evidence>
<dbReference type="GO" id="GO:0016763">
    <property type="term" value="F:pentosyltransferase activity"/>
    <property type="evidence" value="ECO:0007669"/>
    <property type="project" value="TreeGrafter"/>
</dbReference>
<organism evidence="12 15">
    <name type="scientific">Segatella copri</name>
    <dbReference type="NCBI Taxonomy" id="165179"/>
    <lineage>
        <taxon>Bacteria</taxon>
        <taxon>Pseudomonadati</taxon>
        <taxon>Bacteroidota</taxon>
        <taxon>Bacteroidia</taxon>
        <taxon>Bacteroidales</taxon>
        <taxon>Prevotellaceae</taxon>
        <taxon>Segatella</taxon>
    </lineage>
</organism>
<sequence>MSNNRIINIATIAYLAFLLIILAIFGYTPTNDTDGYLEYAQVCLHQGEAYPCSTLIKGTPFIWNIGSINLIVFSLWLFGSFYPILVLMCICKALTAWLIAKIAQYISNDKIAIATLFIYILYPNNWGQSTTLLSEIPMIFLALLSLYILLSKNKVYTLILSGVIMAWANWFRPIAVLFIISLFIYILLFQRKEIWKKNIPFLIGCGSMLILFGTECYHRTGYFVYQCESFWYNMADDAYSGATPDPHFGEPLFKKGTPRYIENMQDKTCFECREIWKQRCIPWLLNHKMEYLSKIPYRLYYMYQNDIDNMAAFLPNKQKAEDNYIVLPYRNIIQEIGNLSNAQYLALLCTVYYYLILLTALLGGVYVIYKKLWQQGFLPLFIPIFGTLSLVLLVQGETRFKAPYMPFVMMLSAYCIMWINSKLNNYKKKL</sequence>
<feature type="transmembrane region" description="Helical" evidence="8">
    <location>
        <begin position="170"/>
        <end position="189"/>
    </location>
</feature>
<protein>
    <recommendedName>
        <fullName evidence="9">Glycosyltransferase RgtA/B/C/D-like domain-containing protein</fullName>
    </recommendedName>
</protein>
<dbReference type="GO" id="GO:0005886">
    <property type="term" value="C:plasma membrane"/>
    <property type="evidence" value="ECO:0007669"/>
    <property type="project" value="UniProtKB-SubCell"/>
</dbReference>
<evidence type="ECO:0000313" key="10">
    <source>
        <dbReference type="EMBL" id="RGN08467.1"/>
    </source>
</evidence>
<feature type="transmembrane region" description="Helical" evidence="8">
    <location>
        <begin position="376"/>
        <end position="396"/>
    </location>
</feature>
<evidence type="ECO:0000256" key="7">
    <source>
        <dbReference type="ARBA" id="ARBA00023136"/>
    </source>
</evidence>
<keyword evidence="7 8" id="KW-0472">Membrane</keyword>
<dbReference type="Pfam" id="PF13231">
    <property type="entry name" value="PMT_2"/>
    <property type="match status" value="1"/>
</dbReference>
<gene>
    <name evidence="12" type="ORF">DW250_07955</name>
    <name evidence="11" type="ORF">DWX90_11025</name>
    <name evidence="10" type="ORF">DXB80_09300</name>
</gene>
<evidence type="ECO:0000313" key="13">
    <source>
        <dbReference type="Proteomes" id="UP000261245"/>
    </source>
</evidence>
<proteinExistence type="predicted"/>
<dbReference type="EMBL" id="QSUC01000023">
    <property type="protein sequence ID" value="RGN08467.1"/>
    <property type="molecule type" value="Genomic_DNA"/>
</dbReference>
<dbReference type="EMBL" id="QRVN01000024">
    <property type="protein sequence ID" value="RGS46143.1"/>
    <property type="molecule type" value="Genomic_DNA"/>
</dbReference>
<feature type="transmembrane region" description="Helical" evidence="8">
    <location>
        <begin position="70"/>
        <end position="100"/>
    </location>
</feature>
<keyword evidence="4" id="KW-0808">Transferase</keyword>
<feature type="transmembrane region" description="Helical" evidence="8">
    <location>
        <begin position="402"/>
        <end position="420"/>
    </location>
</feature>
<dbReference type="AlphaFoldDB" id="A0A3E5AE83"/>
<evidence type="ECO:0000256" key="1">
    <source>
        <dbReference type="ARBA" id="ARBA00004651"/>
    </source>
</evidence>
<evidence type="ECO:0000313" key="14">
    <source>
        <dbReference type="Proteomes" id="UP000286113"/>
    </source>
</evidence>
<evidence type="ECO:0000313" key="12">
    <source>
        <dbReference type="EMBL" id="RHG65685.1"/>
    </source>
</evidence>
<reference evidence="13 14" key="1">
    <citation type="submission" date="2018-08" db="EMBL/GenBank/DDBJ databases">
        <title>A genome reference for cultivated species of the human gut microbiota.</title>
        <authorList>
            <person name="Zou Y."/>
            <person name="Xue W."/>
            <person name="Luo G."/>
        </authorList>
    </citation>
    <scope>NUCLEOTIDE SEQUENCE [LARGE SCALE GENOMIC DNA]</scope>
    <source>
        <strain evidence="11 14">AF22-1</strain>
        <strain evidence="12 15">AM22-1</strain>
        <strain evidence="10 13">OM06-11</strain>
    </source>
</reference>
<keyword evidence="2" id="KW-1003">Cell membrane</keyword>
<evidence type="ECO:0000256" key="5">
    <source>
        <dbReference type="ARBA" id="ARBA00022692"/>
    </source>
</evidence>
<dbReference type="Proteomes" id="UP000286113">
    <property type="component" value="Unassembled WGS sequence"/>
</dbReference>
<feature type="transmembrane region" description="Helical" evidence="8">
    <location>
        <begin position="344"/>
        <end position="369"/>
    </location>
</feature>
<evidence type="ECO:0000313" key="11">
    <source>
        <dbReference type="EMBL" id="RGS46143.1"/>
    </source>
</evidence>
<feature type="domain" description="Glycosyltransferase RgtA/B/C/D-like" evidence="9">
    <location>
        <begin position="77"/>
        <end position="213"/>
    </location>
</feature>
<dbReference type="Proteomes" id="UP000261245">
    <property type="component" value="Unassembled WGS sequence"/>
</dbReference>
<dbReference type="Proteomes" id="UP000286501">
    <property type="component" value="Unassembled WGS sequence"/>
</dbReference>
<keyword evidence="6 8" id="KW-1133">Transmembrane helix</keyword>
<evidence type="ECO:0000256" key="8">
    <source>
        <dbReference type="SAM" id="Phobius"/>
    </source>
</evidence>
<dbReference type="InterPro" id="IPR038731">
    <property type="entry name" value="RgtA/B/C-like"/>
</dbReference>
<evidence type="ECO:0000256" key="4">
    <source>
        <dbReference type="ARBA" id="ARBA00022679"/>
    </source>
</evidence>
<dbReference type="RefSeq" id="WP_117728232.1">
    <property type="nucleotide sequence ID" value="NZ_QRIE01000025.1"/>
</dbReference>
<accession>A0A3E5AE83</accession>
<evidence type="ECO:0000313" key="15">
    <source>
        <dbReference type="Proteomes" id="UP000286501"/>
    </source>
</evidence>
<comment type="caution">
    <text evidence="12">The sequence shown here is derived from an EMBL/GenBank/DDBJ whole genome shotgun (WGS) entry which is preliminary data.</text>
</comment>
<evidence type="ECO:0000256" key="3">
    <source>
        <dbReference type="ARBA" id="ARBA00022676"/>
    </source>
</evidence>
<feature type="transmembrane region" description="Helical" evidence="8">
    <location>
        <begin position="201"/>
        <end position="225"/>
    </location>
</feature>
<comment type="subcellular location">
    <subcellularLocation>
        <location evidence="1">Cell membrane</location>
        <topology evidence="1">Multi-pass membrane protein</topology>
    </subcellularLocation>
</comment>
<keyword evidence="3" id="KW-0328">Glycosyltransferase</keyword>
<feature type="transmembrane region" description="Helical" evidence="8">
    <location>
        <begin position="7"/>
        <end position="27"/>
    </location>
</feature>
<name>A0A3E5AE83_9BACT</name>
<feature type="transmembrane region" description="Helical" evidence="8">
    <location>
        <begin position="132"/>
        <end position="150"/>
    </location>
</feature>
<dbReference type="PANTHER" id="PTHR33908:SF11">
    <property type="entry name" value="MEMBRANE PROTEIN"/>
    <property type="match status" value="1"/>
</dbReference>
<dbReference type="PANTHER" id="PTHR33908">
    <property type="entry name" value="MANNOSYLTRANSFERASE YKCB-RELATED"/>
    <property type="match status" value="1"/>
</dbReference>
<evidence type="ECO:0000256" key="6">
    <source>
        <dbReference type="ARBA" id="ARBA00022989"/>
    </source>
</evidence>
<evidence type="ECO:0000256" key="2">
    <source>
        <dbReference type="ARBA" id="ARBA00022475"/>
    </source>
</evidence>
<dbReference type="GO" id="GO:0009103">
    <property type="term" value="P:lipopolysaccharide biosynthetic process"/>
    <property type="evidence" value="ECO:0007669"/>
    <property type="project" value="UniProtKB-ARBA"/>
</dbReference>
<keyword evidence="5 8" id="KW-0812">Transmembrane</keyword>
<dbReference type="InterPro" id="IPR050297">
    <property type="entry name" value="LipidA_mod_glycosyltrf_83"/>
</dbReference>